<keyword evidence="4 8" id="KW-0645">Protease</keyword>
<keyword evidence="6 8" id="KW-0720">Serine protease</keyword>
<evidence type="ECO:0000256" key="4">
    <source>
        <dbReference type="ARBA" id="ARBA00022670"/>
    </source>
</evidence>
<dbReference type="Pfam" id="PF00089">
    <property type="entry name" value="Trypsin"/>
    <property type="match status" value="1"/>
</dbReference>
<dbReference type="GO" id="GO:0005576">
    <property type="term" value="C:extracellular region"/>
    <property type="evidence" value="ECO:0007669"/>
    <property type="project" value="UniProtKB-SubCell"/>
</dbReference>
<dbReference type="InterPro" id="IPR001254">
    <property type="entry name" value="Trypsin_dom"/>
</dbReference>
<protein>
    <submittedName>
        <fullName evidence="11">Trypsin-1</fullName>
    </submittedName>
</protein>
<evidence type="ECO:0000256" key="1">
    <source>
        <dbReference type="ARBA" id="ARBA00004613"/>
    </source>
</evidence>
<dbReference type="PRINTS" id="PR00722">
    <property type="entry name" value="CHYMOTRYPSIN"/>
</dbReference>
<gene>
    <name evidence="11" type="primary">TRY1</name>
</gene>
<reference evidence="11" key="1">
    <citation type="submission" date="2009-03" db="EMBL/GenBank/DDBJ databases">
        <title>Caligus rogercresseyi ESTs and full-length cDNAs.</title>
        <authorList>
            <person name="Yasuike M."/>
            <person name="von Schalburg K."/>
            <person name="Cooper G."/>
            <person name="Leong J."/>
            <person name="Jones S.R.M."/>
            <person name="Koop B.F."/>
        </authorList>
    </citation>
    <scope>NUCLEOTIDE SEQUENCE</scope>
    <source>
        <tissue evidence="11">Whole tissue</tissue>
    </source>
</reference>
<organism evidence="11">
    <name type="scientific">Caligus rogercresseyi</name>
    <name type="common">Sea louse</name>
    <dbReference type="NCBI Taxonomy" id="217165"/>
    <lineage>
        <taxon>Eukaryota</taxon>
        <taxon>Metazoa</taxon>
        <taxon>Ecdysozoa</taxon>
        <taxon>Arthropoda</taxon>
        <taxon>Crustacea</taxon>
        <taxon>Multicrustacea</taxon>
        <taxon>Hexanauplia</taxon>
        <taxon>Copepoda</taxon>
        <taxon>Siphonostomatoida</taxon>
        <taxon>Caligidae</taxon>
        <taxon>Caligus</taxon>
    </lineage>
</organism>
<keyword evidence="9" id="KW-0732">Signal</keyword>
<evidence type="ECO:0000256" key="5">
    <source>
        <dbReference type="ARBA" id="ARBA00022801"/>
    </source>
</evidence>
<dbReference type="PROSITE" id="PS00134">
    <property type="entry name" value="TRYPSIN_HIS"/>
    <property type="match status" value="1"/>
</dbReference>
<dbReference type="SMR" id="C1BMZ6"/>
<evidence type="ECO:0000256" key="9">
    <source>
        <dbReference type="SAM" id="SignalP"/>
    </source>
</evidence>
<dbReference type="PANTHER" id="PTHR24276:SF91">
    <property type="entry name" value="AT26814P-RELATED"/>
    <property type="match status" value="1"/>
</dbReference>
<dbReference type="GO" id="GO:0016485">
    <property type="term" value="P:protein processing"/>
    <property type="evidence" value="ECO:0007669"/>
    <property type="project" value="UniProtKB-ARBA"/>
</dbReference>
<evidence type="ECO:0000256" key="3">
    <source>
        <dbReference type="ARBA" id="ARBA00022525"/>
    </source>
</evidence>
<dbReference type="CDD" id="cd00190">
    <property type="entry name" value="Tryp_SPc"/>
    <property type="match status" value="1"/>
</dbReference>
<dbReference type="MEROPS" id="S01.A85"/>
<dbReference type="InterPro" id="IPR009003">
    <property type="entry name" value="Peptidase_S1_PA"/>
</dbReference>
<dbReference type="AlphaFoldDB" id="C1BMZ6"/>
<dbReference type="InterPro" id="IPR018114">
    <property type="entry name" value="TRYPSIN_HIS"/>
</dbReference>
<dbReference type="FunFam" id="2.40.10.10:FF:000047">
    <property type="entry name" value="Trypsin eta"/>
    <property type="match status" value="1"/>
</dbReference>
<dbReference type="Gene3D" id="2.40.10.10">
    <property type="entry name" value="Trypsin-like serine proteases"/>
    <property type="match status" value="1"/>
</dbReference>
<dbReference type="InterPro" id="IPR033116">
    <property type="entry name" value="TRYPSIN_SER"/>
</dbReference>
<proteinExistence type="evidence at transcript level"/>
<keyword evidence="3" id="KW-0964">Secreted</keyword>
<evidence type="ECO:0000259" key="10">
    <source>
        <dbReference type="PROSITE" id="PS50240"/>
    </source>
</evidence>
<feature type="chain" id="PRO_5002905224" evidence="9">
    <location>
        <begin position="18"/>
        <end position="257"/>
    </location>
</feature>
<accession>C1BMZ6</accession>
<dbReference type="PROSITE" id="PS50240">
    <property type="entry name" value="TRYPSIN_DOM"/>
    <property type="match status" value="1"/>
</dbReference>
<dbReference type="EMBL" id="BT075975">
    <property type="protein sequence ID" value="ACO10399.1"/>
    <property type="molecule type" value="mRNA"/>
</dbReference>
<evidence type="ECO:0000256" key="2">
    <source>
        <dbReference type="ARBA" id="ARBA00007664"/>
    </source>
</evidence>
<dbReference type="SMART" id="SM00020">
    <property type="entry name" value="Tryp_SPc"/>
    <property type="match status" value="1"/>
</dbReference>
<evidence type="ECO:0000313" key="11">
    <source>
        <dbReference type="EMBL" id="ACO10399.1"/>
    </source>
</evidence>
<feature type="domain" description="Peptidase S1" evidence="10">
    <location>
        <begin position="35"/>
        <end position="257"/>
    </location>
</feature>
<dbReference type="InterPro" id="IPR043504">
    <property type="entry name" value="Peptidase_S1_PA_chymotrypsin"/>
</dbReference>
<comment type="similarity">
    <text evidence="2">Belongs to the peptidase S1 family.</text>
</comment>
<dbReference type="InterPro" id="IPR001314">
    <property type="entry name" value="Peptidase_S1A"/>
</dbReference>
<dbReference type="GO" id="GO:0004252">
    <property type="term" value="F:serine-type endopeptidase activity"/>
    <property type="evidence" value="ECO:0007669"/>
    <property type="project" value="InterPro"/>
</dbReference>
<dbReference type="SUPFAM" id="SSF50494">
    <property type="entry name" value="Trypsin-like serine proteases"/>
    <property type="match status" value="1"/>
</dbReference>
<comment type="subcellular location">
    <subcellularLocation>
        <location evidence="1">Secreted</location>
    </subcellularLocation>
</comment>
<name>C1BMZ6_CALRO</name>
<feature type="signal peptide" evidence="9">
    <location>
        <begin position="1"/>
        <end position="17"/>
    </location>
</feature>
<evidence type="ECO:0000256" key="8">
    <source>
        <dbReference type="RuleBase" id="RU363034"/>
    </source>
</evidence>
<dbReference type="InterPro" id="IPR050430">
    <property type="entry name" value="Peptidase_S1"/>
</dbReference>
<sequence length="257" mass="28178">MSLYFIALLTFSPLVLSRAYNGLNKGTIFSDEGRIVNGTEVKPYSIPFQVSVQNIQGFHFCGGSLMNEDTVITAGHCCYRQLAENLRIVVGEHDLLKESGDEQMSEVSSIKMRDDYSPFKTLNDICLLKLVKNIELNEKVSTVKLPESEEEFEGEVVVSGWGTTYFHGPTSPVLLSTTLEITSRKQCSVAYPGKIDESMICAYTEGKDSCQGDSGGPLVQDGTLVGIVSWGRGCAEVGYPGVYAKVSKFINWIEVNA</sequence>
<evidence type="ECO:0000256" key="7">
    <source>
        <dbReference type="ARBA" id="ARBA00023157"/>
    </source>
</evidence>
<evidence type="ECO:0000256" key="6">
    <source>
        <dbReference type="ARBA" id="ARBA00022825"/>
    </source>
</evidence>
<dbReference type="PANTHER" id="PTHR24276">
    <property type="entry name" value="POLYSERASE-RELATED"/>
    <property type="match status" value="1"/>
</dbReference>
<dbReference type="PROSITE" id="PS00135">
    <property type="entry name" value="TRYPSIN_SER"/>
    <property type="match status" value="1"/>
</dbReference>
<keyword evidence="5 8" id="KW-0378">Hydrolase</keyword>
<keyword evidence="7" id="KW-1015">Disulfide bond</keyword>